<protein>
    <submittedName>
        <fullName evidence="1">BACON domain-containing protein</fullName>
    </submittedName>
</protein>
<dbReference type="Proteomes" id="UP000823604">
    <property type="component" value="Unassembled WGS sequence"/>
</dbReference>
<dbReference type="Gene3D" id="2.60.40.10">
    <property type="entry name" value="Immunoglobulins"/>
    <property type="match status" value="1"/>
</dbReference>
<gene>
    <name evidence="1" type="ORF">IAB81_05230</name>
</gene>
<reference evidence="1" key="2">
    <citation type="journal article" date="2021" name="PeerJ">
        <title>Extensive microbial diversity within the chicken gut microbiome revealed by metagenomics and culture.</title>
        <authorList>
            <person name="Gilroy R."/>
            <person name="Ravi A."/>
            <person name="Getino M."/>
            <person name="Pursley I."/>
            <person name="Horton D.L."/>
            <person name="Alikhan N.F."/>
            <person name="Baker D."/>
            <person name="Gharbi K."/>
            <person name="Hall N."/>
            <person name="Watson M."/>
            <person name="Adriaenssens E.M."/>
            <person name="Foster-Nyarko E."/>
            <person name="Jarju S."/>
            <person name="Secka A."/>
            <person name="Antonio M."/>
            <person name="Oren A."/>
            <person name="Chaudhuri R.R."/>
            <person name="La Ragione R."/>
            <person name="Hildebrand F."/>
            <person name="Pallen M.J."/>
        </authorList>
    </citation>
    <scope>NUCLEOTIDE SEQUENCE</scope>
    <source>
        <strain evidence="1">B1-8020</strain>
    </source>
</reference>
<name>A0A9D9NH85_9BACT</name>
<evidence type="ECO:0000313" key="2">
    <source>
        <dbReference type="Proteomes" id="UP000823604"/>
    </source>
</evidence>
<comment type="caution">
    <text evidence="1">The sequence shown here is derived from an EMBL/GenBank/DDBJ whole genome shotgun (WGS) entry which is preliminary data.</text>
</comment>
<dbReference type="AlphaFoldDB" id="A0A9D9NH85"/>
<organism evidence="1 2">
    <name type="scientific">Candidatus Merdivivens pullicola</name>
    <dbReference type="NCBI Taxonomy" id="2840872"/>
    <lineage>
        <taxon>Bacteria</taxon>
        <taxon>Pseudomonadati</taxon>
        <taxon>Bacteroidota</taxon>
        <taxon>Bacteroidia</taxon>
        <taxon>Bacteroidales</taxon>
        <taxon>Muribaculaceae</taxon>
        <taxon>Muribaculaceae incertae sedis</taxon>
        <taxon>Candidatus Merdivivens</taxon>
    </lineage>
</organism>
<accession>A0A9D9NH85</accession>
<proteinExistence type="predicted"/>
<sequence>MKTSFYLSIVLAAGLVFSGCSEKPDEVISEDPVLTPASDTVKVSAEGGNCELGYTLENSVAGGRIEVSHEGDWISDLNCDVLGTVTFTVAANETRDAREGSLTVEYIIPDAEPLSFTVAVVQQGADADVVFKAAFFEGDYYGTALSEAHNYFVTVSDLGLDESGMLKSNATYYQFDIYGEAPADPSSPCIPDGTYTLSEPGMVNSGTFSRDVSCVLSITEDGEYVGPYMFTEGTFTIAKNGDSYDVRVELTTDDGLFHVLEYSGPISLRDLSPKDVWSTLTGDYEADLSGDYRGTAYYYGDFYSMGSCNWMVNIEPVSGTGDAIQLEINTSSMDFYEGIPTGTYSASAAGEALTFVPGYMENLNMFATWWFYYESGMIGSGYSPLTAGEITVVNNGDGTYKFDFFCFDDSPDYNLFTATWSGELELEGYYEGSATSRPVSKLNRLK</sequence>
<dbReference type="InterPro" id="IPR013783">
    <property type="entry name" value="Ig-like_fold"/>
</dbReference>
<dbReference type="EMBL" id="JADIMA010000045">
    <property type="protein sequence ID" value="MBO8473013.1"/>
    <property type="molecule type" value="Genomic_DNA"/>
</dbReference>
<evidence type="ECO:0000313" key="1">
    <source>
        <dbReference type="EMBL" id="MBO8473013.1"/>
    </source>
</evidence>
<dbReference type="PROSITE" id="PS51257">
    <property type="entry name" value="PROKAR_LIPOPROTEIN"/>
    <property type="match status" value="1"/>
</dbReference>
<reference evidence="1" key="1">
    <citation type="submission" date="2020-10" db="EMBL/GenBank/DDBJ databases">
        <authorList>
            <person name="Gilroy R."/>
        </authorList>
    </citation>
    <scope>NUCLEOTIDE SEQUENCE</scope>
    <source>
        <strain evidence="1">B1-8020</strain>
    </source>
</reference>